<dbReference type="GO" id="GO:0006508">
    <property type="term" value="P:proteolysis"/>
    <property type="evidence" value="ECO:0007669"/>
    <property type="project" value="UniProtKB-KW"/>
</dbReference>
<dbReference type="FunFam" id="2.40.10.10:FF:000068">
    <property type="entry name" value="transmembrane protease serine 2"/>
    <property type="match status" value="1"/>
</dbReference>
<keyword evidence="3" id="KW-0720">Serine protease</keyword>
<organism evidence="6">
    <name type="scientific">Dolopus genitalis</name>
    <name type="common">Giant Australian assassin fly</name>
    <name type="synonym">Asilus genitalis</name>
    <dbReference type="NCBI Taxonomy" id="2488630"/>
    <lineage>
        <taxon>Eukaryota</taxon>
        <taxon>Metazoa</taxon>
        <taxon>Ecdysozoa</taxon>
        <taxon>Arthropoda</taxon>
        <taxon>Hexapoda</taxon>
        <taxon>Insecta</taxon>
        <taxon>Pterygota</taxon>
        <taxon>Neoptera</taxon>
        <taxon>Endopterygota</taxon>
        <taxon>Diptera</taxon>
        <taxon>Brachycera</taxon>
        <taxon>Muscomorpha</taxon>
        <taxon>Asiloidea</taxon>
        <taxon>Asilidae</taxon>
        <taxon>Asilinae</taxon>
        <taxon>Dolopus</taxon>
    </lineage>
</organism>
<feature type="signal peptide" evidence="4">
    <location>
        <begin position="1"/>
        <end position="16"/>
    </location>
</feature>
<dbReference type="PANTHER" id="PTHR24252">
    <property type="entry name" value="ACROSIN-RELATED"/>
    <property type="match status" value="1"/>
</dbReference>
<dbReference type="InterPro" id="IPR001254">
    <property type="entry name" value="Trypsin_dom"/>
</dbReference>
<evidence type="ECO:0000256" key="3">
    <source>
        <dbReference type="RuleBase" id="RU363034"/>
    </source>
</evidence>
<dbReference type="PRINTS" id="PR00722">
    <property type="entry name" value="CHYMOTRYPSIN"/>
</dbReference>
<dbReference type="SUPFAM" id="SSF50494">
    <property type="entry name" value="Trypsin-like serine proteases"/>
    <property type="match status" value="1"/>
</dbReference>
<dbReference type="SMART" id="SM00020">
    <property type="entry name" value="Tryp_SPc"/>
    <property type="match status" value="1"/>
</dbReference>
<proteinExistence type="evidence at transcript level"/>
<name>A0A3G5BIJ8_DOLGE</name>
<evidence type="ECO:0000256" key="2">
    <source>
        <dbReference type="ARBA" id="ARBA00023180"/>
    </source>
</evidence>
<accession>A0A3G5BIJ8</accession>
<dbReference type="InterPro" id="IPR001314">
    <property type="entry name" value="Peptidase_S1A"/>
</dbReference>
<reference evidence="6" key="1">
    <citation type="journal article" date="2018" name="Toxins">
        <title>Buzz kill: function and proteomic composition of venom from the giant assassin fly Dolopus genitalis (Diptera: Asilidae).</title>
        <authorList>
            <person name="Walker A.A."/>
            <person name="Dobson J."/>
            <person name="Jin J."/>
            <person name="Robinson S.D."/>
            <person name="Herzig V."/>
            <person name="Vetter I."/>
            <person name="King G.F."/>
            <person name="Fry B.G."/>
        </authorList>
    </citation>
    <scope>NUCLEOTIDE SEQUENCE</scope>
    <source>
        <strain evidence="6">Dg86</strain>
        <tissue evidence="6">Venom/thoracic glands</tissue>
    </source>
</reference>
<keyword evidence="3" id="KW-0645">Protease</keyword>
<dbReference type="GO" id="GO:0004252">
    <property type="term" value="F:serine-type endopeptidase activity"/>
    <property type="evidence" value="ECO:0007669"/>
    <property type="project" value="InterPro"/>
</dbReference>
<dbReference type="PROSITE" id="PS00135">
    <property type="entry name" value="TRYPSIN_SER"/>
    <property type="match status" value="1"/>
</dbReference>
<dbReference type="InterPro" id="IPR033116">
    <property type="entry name" value="TRYPSIN_SER"/>
</dbReference>
<feature type="domain" description="Peptidase S1" evidence="5">
    <location>
        <begin position="42"/>
        <end position="277"/>
    </location>
</feature>
<dbReference type="PROSITE" id="PS00134">
    <property type="entry name" value="TRYPSIN_HIS"/>
    <property type="match status" value="1"/>
</dbReference>
<keyword evidence="1" id="KW-1015">Disulfide bond</keyword>
<protein>
    <submittedName>
        <fullName evidence="6">Venom polypeptide</fullName>
    </submittedName>
</protein>
<keyword evidence="3" id="KW-0378">Hydrolase</keyword>
<dbReference type="AlphaFoldDB" id="A0A3G5BIJ8"/>
<dbReference type="InterPro" id="IPR043504">
    <property type="entry name" value="Peptidase_S1_PA_chymotrypsin"/>
</dbReference>
<dbReference type="InterPro" id="IPR018114">
    <property type="entry name" value="TRYPSIN_HIS"/>
</dbReference>
<evidence type="ECO:0000259" key="5">
    <source>
        <dbReference type="PROSITE" id="PS50240"/>
    </source>
</evidence>
<evidence type="ECO:0000313" key="6">
    <source>
        <dbReference type="EMBL" id="AYV99607.1"/>
    </source>
</evidence>
<sequence>MKTLTILALLVATTAATLLPPTQHRYGIVPARIQQLSPHFRIVNGKVAEQKQFPWQVYLEPRLGKEVGHCGGSILSENWVITAGHCTYRMDKIVLYFGSNTIDSMPLQMTSTKWEQHPNYDPDSLNNDVSLIRLPTPLTFTDTIQPMRLMSKTLAEKNLYGKIAYTSGFGYTVDKAKDISNELRYTTVRIITNSECVPYYGPFIVTENAMCGRGAENAHSSPCSGDSGGPLVMQDEDGKFSQIGVNSFVAFEGCSSGRPSGYARLSKFLDWIHEKTGIPILN</sequence>
<evidence type="ECO:0000256" key="1">
    <source>
        <dbReference type="ARBA" id="ARBA00023157"/>
    </source>
</evidence>
<evidence type="ECO:0000256" key="4">
    <source>
        <dbReference type="SAM" id="SignalP"/>
    </source>
</evidence>
<dbReference type="CDD" id="cd00190">
    <property type="entry name" value="Tryp_SPc"/>
    <property type="match status" value="1"/>
</dbReference>
<dbReference type="EMBL" id="MK075204">
    <property type="protein sequence ID" value="AYV99607.1"/>
    <property type="molecule type" value="mRNA"/>
</dbReference>
<dbReference type="Pfam" id="PF00089">
    <property type="entry name" value="Trypsin"/>
    <property type="match status" value="1"/>
</dbReference>
<feature type="chain" id="PRO_5018201212" evidence="4">
    <location>
        <begin position="17"/>
        <end position="282"/>
    </location>
</feature>
<keyword evidence="2" id="KW-0325">Glycoprotein</keyword>
<dbReference type="Gene3D" id="2.40.10.10">
    <property type="entry name" value="Trypsin-like serine proteases"/>
    <property type="match status" value="1"/>
</dbReference>
<dbReference type="PROSITE" id="PS50240">
    <property type="entry name" value="TRYPSIN_DOM"/>
    <property type="match status" value="1"/>
</dbReference>
<dbReference type="InterPro" id="IPR009003">
    <property type="entry name" value="Peptidase_S1_PA"/>
</dbReference>
<keyword evidence="4" id="KW-0732">Signal</keyword>
<dbReference type="PANTHER" id="PTHR24252:SF27">
    <property type="entry name" value="TRANSMEMBRANE PROTEASE SERINE 3-LIKE"/>
    <property type="match status" value="1"/>
</dbReference>